<dbReference type="GO" id="GO:0006457">
    <property type="term" value="P:protein folding"/>
    <property type="evidence" value="ECO:0007669"/>
    <property type="project" value="InterPro"/>
</dbReference>
<evidence type="ECO:0000256" key="4">
    <source>
        <dbReference type="ARBA" id="ARBA00019692"/>
    </source>
</evidence>
<keyword evidence="6" id="KW-0997">Cell inner membrane</keyword>
<keyword evidence="8" id="KW-0442">Lipid degradation</keyword>
<comment type="similarity">
    <text evidence="3">Belongs to the lipase chaperone family.</text>
</comment>
<evidence type="ECO:0000313" key="19">
    <source>
        <dbReference type="Proteomes" id="UP000199035"/>
    </source>
</evidence>
<proteinExistence type="inferred from homology"/>
<evidence type="ECO:0000256" key="14">
    <source>
        <dbReference type="ARBA" id="ARBA00031542"/>
    </source>
</evidence>
<dbReference type="Pfam" id="PF03280">
    <property type="entry name" value="Lipase_chap"/>
    <property type="match status" value="1"/>
</dbReference>
<evidence type="ECO:0000256" key="9">
    <source>
        <dbReference type="ARBA" id="ARBA00022989"/>
    </source>
</evidence>
<evidence type="ECO:0000256" key="8">
    <source>
        <dbReference type="ARBA" id="ARBA00022963"/>
    </source>
</evidence>
<evidence type="ECO:0000256" key="3">
    <source>
        <dbReference type="ARBA" id="ARBA00010358"/>
    </source>
</evidence>
<accession>A0A1H3IFF6</accession>
<sequence>MKHFGLIALVLSLLVIGVGIWLGIGPSYATSDQTQTSSSSLTKTGQPMGSQDKFAAANNDESKMQQQQQQESIKQMIQFFQKNPGNITQLLTQLQQNCPDANCQALLKQVLAEYPDQQFAQTLEQLIERLPLYEKEMQAKIMSTQMTPQQRYQEIWKLREQTLGQKEAQLGFGEEKEFASYQFAYGELLNRAPQMTQQQRLSELAQLQQQYKNSSKNIDGQNGSYDKALKLALIGITDPVQQQKITQQLLSSYFSPKEAAQLAAREQQVAQQQQQVASYQSELATLNQEMNQRKQSLPESTWQQQYQLRLAAAISTTAGTTTTKAL</sequence>
<feature type="region of interest" description="Disordered" evidence="17">
    <location>
        <begin position="30"/>
        <end position="53"/>
    </location>
</feature>
<dbReference type="InterPro" id="IPR004961">
    <property type="entry name" value="Lipase_chaperone"/>
</dbReference>
<evidence type="ECO:0000256" key="15">
    <source>
        <dbReference type="ARBA" id="ARBA00033028"/>
    </source>
</evidence>
<evidence type="ECO:0000256" key="1">
    <source>
        <dbReference type="ARBA" id="ARBA00003280"/>
    </source>
</evidence>
<keyword evidence="16" id="KW-0175">Coiled coil</keyword>
<protein>
    <recommendedName>
        <fullName evidence="4">Lipase chaperone</fullName>
    </recommendedName>
    <alternativeName>
        <fullName evidence="15">Lipase foldase</fullName>
    </alternativeName>
    <alternativeName>
        <fullName evidence="13">Lipase helper protein</fullName>
    </alternativeName>
    <alternativeName>
        <fullName evidence="14">Lipase modulator</fullName>
    </alternativeName>
</protein>
<dbReference type="GO" id="GO:0016042">
    <property type="term" value="P:lipid catabolic process"/>
    <property type="evidence" value="ECO:0007669"/>
    <property type="project" value="UniProtKB-KW"/>
</dbReference>
<evidence type="ECO:0000256" key="6">
    <source>
        <dbReference type="ARBA" id="ARBA00022519"/>
    </source>
</evidence>
<comment type="function">
    <text evidence="1">May be involved in the folding of the extracellular lipase during its passage through the periplasm.</text>
</comment>
<evidence type="ECO:0000256" key="12">
    <source>
        <dbReference type="ARBA" id="ARBA00023186"/>
    </source>
</evidence>
<keyword evidence="12" id="KW-0143">Chaperone</keyword>
<keyword evidence="9" id="KW-1133">Transmembrane helix</keyword>
<keyword evidence="10" id="KW-0443">Lipid metabolism</keyword>
<evidence type="ECO:0000256" key="2">
    <source>
        <dbReference type="ARBA" id="ARBA00004383"/>
    </source>
</evidence>
<dbReference type="RefSeq" id="WP_244516291.1">
    <property type="nucleotide sequence ID" value="NZ_FNPK01000006.1"/>
</dbReference>
<evidence type="ECO:0000256" key="7">
    <source>
        <dbReference type="ARBA" id="ARBA00022692"/>
    </source>
</evidence>
<keyword evidence="11" id="KW-0472">Membrane</keyword>
<dbReference type="GO" id="GO:0051082">
    <property type="term" value="F:unfolded protein binding"/>
    <property type="evidence" value="ECO:0007669"/>
    <property type="project" value="InterPro"/>
</dbReference>
<organism evidence="18 19">
    <name type="scientific">Acinetobacter kyonggiensis</name>
    <dbReference type="NCBI Taxonomy" id="595670"/>
    <lineage>
        <taxon>Bacteria</taxon>
        <taxon>Pseudomonadati</taxon>
        <taxon>Pseudomonadota</taxon>
        <taxon>Gammaproteobacteria</taxon>
        <taxon>Moraxellales</taxon>
        <taxon>Moraxellaceae</taxon>
        <taxon>Acinetobacter</taxon>
    </lineage>
</organism>
<evidence type="ECO:0000313" key="18">
    <source>
        <dbReference type="EMBL" id="SDY26362.1"/>
    </source>
</evidence>
<evidence type="ECO:0000256" key="11">
    <source>
        <dbReference type="ARBA" id="ARBA00023136"/>
    </source>
</evidence>
<gene>
    <name evidence="18" type="ORF">SAMN05421643_106119</name>
</gene>
<evidence type="ECO:0000256" key="16">
    <source>
        <dbReference type="SAM" id="Coils"/>
    </source>
</evidence>
<name>A0A1H3IFF6_9GAMM</name>
<evidence type="ECO:0000256" key="13">
    <source>
        <dbReference type="ARBA" id="ARBA00030948"/>
    </source>
</evidence>
<dbReference type="EMBL" id="FNPK01000006">
    <property type="protein sequence ID" value="SDY26362.1"/>
    <property type="molecule type" value="Genomic_DNA"/>
</dbReference>
<keyword evidence="19" id="KW-1185">Reference proteome</keyword>
<keyword evidence="7" id="KW-0812">Transmembrane</keyword>
<evidence type="ECO:0000256" key="10">
    <source>
        <dbReference type="ARBA" id="ARBA00023098"/>
    </source>
</evidence>
<comment type="subcellular location">
    <subcellularLocation>
        <location evidence="2">Cell inner membrane</location>
        <topology evidence="2">Single-pass membrane protein</topology>
        <orientation evidence="2">Periplasmic side</orientation>
    </subcellularLocation>
</comment>
<dbReference type="AlphaFoldDB" id="A0A1H3IFF6"/>
<feature type="coiled-coil region" evidence="16">
    <location>
        <begin position="262"/>
        <end position="296"/>
    </location>
</feature>
<dbReference type="STRING" id="595670.SAMN05421643_106119"/>
<evidence type="ECO:0000256" key="17">
    <source>
        <dbReference type="SAM" id="MobiDB-lite"/>
    </source>
</evidence>
<reference evidence="19" key="1">
    <citation type="submission" date="2016-10" db="EMBL/GenBank/DDBJ databases">
        <authorList>
            <person name="Varghese N."/>
            <person name="Submissions S."/>
        </authorList>
    </citation>
    <scope>NUCLEOTIDE SEQUENCE [LARGE SCALE GENOMIC DNA]</scope>
    <source>
        <strain evidence="19">ANC 5109</strain>
    </source>
</reference>
<dbReference type="Proteomes" id="UP000199035">
    <property type="component" value="Unassembled WGS sequence"/>
</dbReference>
<feature type="compositionally biased region" description="Low complexity" evidence="17">
    <location>
        <begin position="30"/>
        <end position="46"/>
    </location>
</feature>
<evidence type="ECO:0000256" key="5">
    <source>
        <dbReference type="ARBA" id="ARBA00022475"/>
    </source>
</evidence>
<dbReference type="GO" id="GO:0005886">
    <property type="term" value="C:plasma membrane"/>
    <property type="evidence" value="ECO:0007669"/>
    <property type="project" value="UniProtKB-SubCell"/>
</dbReference>
<keyword evidence="5" id="KW-1003">Cell membrane</keyword>